<keyword evidence="2" id="KW-1185">Reference proteome</keyword>
<evidence type="ECO:0000313" key="1">
    <source>
        <dbReference type="EMBL" id="GKX65352.1"/>
    </source>
</evidence>
<reference evidence="1" key="1">
    <citation type="journal article" date="2025" name="Int. J. Syst. Evol. Microbiol.">
        <title>Inconstantimicrobium mannanitabidum sp. nov., a novel member of the family Clostridiaceae isolated from anoxic soil under the treatment of reductive soil disinfestation.</title>
        <authorList>
            <person name="Ueki A."/>
            <person name="Tonouchi A."/>
            <person name="Honma S."/>
            <person name="Kaku N."/>
            <person name="Ueki K."/>
        </authorList>
    </citation>
    <scope>NUCLEOTIDE SEQUENCE</scope>
    <source>
        <strain evidence="1">TW13</strain>
    </source>
</reference>
<dbReference type="Proteomes" id="UP001058074">
    <property type="component" value="Unassembled WGS sequence"/>
</dbReference>
<sequence length="152" mass="17369">MNIIKVTDKPLADACDEMLTSLIMDERQYDRNISENFIVCDWYSTTLDNEQLITFAAIDEGEAIGFIHGFIKDQAGTYVNETVVMLDAMYVKDKSRKQGVGTALIEEFKKWGKSVHAKYIDLTVLIDNSSGIELYKKHGFIPLKSYMRNEIK</sequence>
<dbReference type="EMBL" id="BROD01000001">
    <property type="protein sequence ID" value="GKX65352.1"/>
    <property type="molecule type" value="Genomic_DNA"/>
</dbReference>
<protein>
    <submittedName>
        <fullName evidence="1">Uncharacterized protein</fullName>
    </submittedName>
</protein>
<accession>A0ACB5R842</accession>
<comment type="caution">
    <text evidence="1">The sequence shown here is derived from an EMBL/GenBank/DDBJ whole genome shotgun (WGS) entry which is preliminary data.</text>
</comment>
<evidence type="ECO:0000313" key="2">
    <source>
        <dbReference type="Proteomes" id="UP001058074"/>
    </source>
</evidence>
<organism evidence="1 2">
    <name type="scientific">Inconstantimicrobium mannanitabidum</name>
    <dbReference type="NCBI Taxonomy" id="1604901"/>
    <lineage>
        <taxon>Bacteria</taxon>
        <taxon>Bacillati</taxon>
        <taxon>Bacillota</taxon>
        <taxon>Clostridia</taxon>
        <taxon>Eubacteriales</taxon>
        <taxon>Clostridiaceae</taxon>
        <taxon>Inconstantimicrobium</taxon>
    </lineage>
</organism>
<name>A0ACB5R842_9CLOT</name>
<gene>
    <name evidence="1" type="ORF">rsdtw13_06100</name>
</gene>
<proteinExistence type="predicted"/>